<sequence length="425" mass="49709">MKRRLDSSPSPSSSFPPRNRPRRSNSNSQLRAKPQETPPSTPSTACTNRYLSTSVSRPQAEQAQENFPPRGFQSLLDRHECGFESDSAPASIINAIPSSLPPRPPSKVTQNPISQINMTTLRQEEEYTIVDQISLRPLSGWSTRETFDKETLLYRKELVGISRNNVIVGKLNPLALGGMKGLKRELWRLFRSCGKILSIIVFNENKERYSYLGQIDFEDEQSALRALAIKYGYFHNSQWRDILISRRAYSQKTWRLAKESDLINLQELRLRSSQRNIKTPRTYEEEYGDQCPTIHTLPIRRDKVRPFSELGVEHKPPLLEYRKESQINHNESVKVSSSKRAEIQRKLETERQRMVKAVHPDLVGLLNHDWNQNDQICTQSEMEDEQFEAEPEDIDMEDFDDNYWWDYEDSEDWKKSVREKYQWIR</sequence>
<dbReference type="CDD" id="cd00590">
    <property type="entry name" value="RRM_SF"/>
    <property type="match status" value="1"/>
</dbReference>
<evidence type="ECO:0000313" key="5">
    <source>
        <dbReference type="Proteomes" id="UP001329825"/>
    </source>
</evidence>
<feature type="compositionally biased region" description="Polar residues" evidence="2">
    <location>
        <begin position="42"/>
        <end position="65"/>
    </location>
</feature>
<gene>
    <name evidence="4" type="ORF">IL334_005837</name>
</gene>
<dbReference type="EMBL" id="CP141888">
    <property type="protein sequence ID" value="WRT68856.1"/>
    <property type="molecule type" value="Genomic_DNA"/>
</dbReference>
<reference evidence="4 5" key="1">
    <citation type="submission" date="2024-01" db="EMBL/GenBank/DDBJ databases">
        <title>Comparative genomics of Cryptococcus and Kwoniella reveals pathogenesis evolution and contrasting modes of karyotype evolution via chromosome fusion or intercentromeric recombination.</title>
        <authorList>
            <person name="Coelho M.A."/>
            <person name="David-Palma M."/>
            <person name="Shea T."/>
            <person name="Bowers K."/>
            <person name="McGinley-Smith S."/>
            <person name="Mohammad A.W."/>
            <person name="Gnirke A."/>
            <person name="Yurkov A.M."/>
            <person name="Nowrousian M."/>
            <person name="Sun S."/>
            <person name="Cuomo C.A."/>
            <person name="Heitman J."/>
        </authorList>
    </citation>
    <scope>NUCLEOTIDE SEQUENCE [LARGE SCALE GENOMIC DNA]</scope>
    <source>
        <strain evidence="4">CBS 11374</strain>
    </source>
</reference>
<organism evidence="4 5">
    <name type="scientific">Kwoniella shivajii</name>
    <dbReference type="NCBI Taxonomy" id="564305"/>
    <lineage>
        <taxon>Eukaryota</taxon>
        <taxon>Fungi</taxon>
        <taxon>Dikarya</taxon>
        <taxon>Basidiomycota</taxon>
        <taxon>Agaricomycotina</taxon>
        <taxon>Tremellomycetes</taxon>
        <taxon>Tremellales</taxon>
        <taxon>Cryptococcaceae</taxon>
        <taxon>Kwoniella</taxon>
    </lineage>
</organism>
<dbReference type="Pfam" id="PF00076">
    <property type="entry name" value="RRM_1"/>
    <property type="match status" value="1"/>
</dbReference>
<dbReference type="RefSeq" id="XP_062793595.1">
    <property type="nucleotide sequence ID" value="XM_062937544.1"/>
</dbReference>
<dbReference type="InterPro" id="IPR035979">
    <property type="entry name" value="RBD_domain_sf"/>
</dbReference>
<evidence type="ECO:0000259" key="3">
    <source>
        <dbReference type="PROSITE" id="PS50102"/>
    </source>
</evidence>
<dbReference type="GeneID" id="87957967"/>
<dbReference type="SUPFAM" id="SSF54928">
    <property type="entry name" value="RNA-binding domain, RBD"/>
    <property type="match status" value="1"/>
</dbReference>
<evidence type="ECO:0000256" key="2">
    <source>
        <dbReference type="SAM" id="MobiDB-lite"/>
    </source>
</evidence>
<proteinExistence type="predicted"/>
<feature type="domain" description="RRM" evidence="3">
    <location>
        <begin position="164"/>
        <end position="249"/>
    </location>
</feature>
<dbReference type="InterPro" id="IPR012677">
    <property type="entry name" value="Nucleotide-bd_a/b_plait_sf"/>
</dbReference>
<evidence type="ECO:0000313" key="4">
    <source>
        <dbReference type="EMBL" id="WRT68856.1"/>
    </source>
</evidence>
<keyword evidence="1" id="KW-0694">RNA-binding</keyword>
<keyword evidence="5" id="KW-1185">Reference proteome</keyword>
<dbReference type="Gene3D" id="3.30.70.330">
    <property type="match status" value="1"/>
</dbReference>
<protein>
    <recommendedName>
        <fullName evidence="3">RRM domain-containing protein</fullName>
    </recommendedName>
</protein>
<accession>A0ABZ1D7B5</accession>
<evidence type="ECO:0000256" key="1">
    <source>
        <dbReference type="PROSITE-ProRule" id="PRU00176"/>
    </source>
</evidence>
<dbReference type="PROSITE" id="PS50102">
    <property type="entry name" value="RRM"/>
    <property type="match status" value="1"/>
</dbReference>
<feature type="compositionally biased region" description="Low complexity" evidence="2">
    <location>
        <begin position="7"/>
        <end position="17"/>
    </location>
</feature>
<dbReference type="InterPro" id="IPR000504">
    <property type="entry name" value="RRM_dom"/>
</dbReference>
<dbReference type="Proteomes" id="UP001329825">
    <property type="component" value="Chromosome 8"/>
</dbReference>
<feature type="region of interest" description="Disordered" evidence="2">
    <location>
        <begin position="1"/>
        <end position="73"/>
    </location>
</feature>
<name>A0ABZ1D7B5_9TREE</name>